<name>A0A183AXJ3_9TREM</name>
<evidence type="ECO:0000259" key="4">
    <source>
        <dbReference type="Pfam" id="PF18201"/>
    </source>
</evidence>
<dbReference type="Proteomes" id="UP000272942">
    <property type="component" value="Unassembled WGS sequence"/>
</dbReference>
<dbReference type="PANTHER" id="PTHR22997">
    <property type="entry name" value="PIH1 DOMAIN-CONTAINING PROTEIN 1"/>
    <property type="match status" value="1"/>
</dbReference>
<feature type="compositionally biased region" description="Polar residues" evidence="2">
    <location>
        <begin position="98"/>
        <end position="110"/>
    </location>
</feature>
<protein>
    <submittedName>
        <fullName evidence="7">Protein kintoun</fullName>
    </submittedName>
</protein>
<dbReference type="EMBL" id="UZAN01051294">
    <property type="protein sequence ID" value="VDP88815.1"/>
    <property type="molecule type" value="Genomic_DNA"/>
</dbReference>
<dbReference type="InterPro" id="IPR041442">
    <property type="entry name" value="PIH1D1/2/3_CS-like"/>
</dbReference>
<gene>
    <name evidence="5" type="ORF">ECPE_LOCUS11678</name>
</gene>
<dbReference type="CDD" id="cd00298">
    <property type="entry name" value="ACD_sHsps_p23-like"/>
    <property type="match status" value="1"/>
</dbReference>
<dbReference type="InterPro" id="IPR012981">
    <property type="entry name" value="PIH1_N"/>
</dbReference>
<dbReference type="Pfam" id="PF08190">
    <property type="entry name" value="PIH1"/>
    <property type="match status" value="1"/>
</dbReference>
<evidence type="ECO:0000256" key="2">
    <source>
        <dbReference type="SAM" id="MobiDB-lite"/>
    </source>
</evidence>
<comment type="similarity">
    <text evidence="1">Belongs to the PIH1 family.</text>
</comment>
<dbReference type="GO" id="GO:0005737">
    <property type="term" value="C:cytoplasm"/>
    <property type="evidence" value="ECO:0007669"/>
    <property type="project" value="TreeGrafter"/>
</dbReference>
<feature type="domain" description="PIH1D1/2/3 CS-like" evidence="4">
    <location>
        <begin position="195"/>
        <end position="294"/>
    </location>
</feature>
<evidence type="ECO:0000313" key="5">
    <source>
        <dbReference type="EMBL" id="VDP88815.1"/>
    </source>
</evidence>
<evidence type="ECO:0000313" key="7">
    <source>
        <dbReference type="WBParaSite" id="ECPE_0001171301-mRNA-1"/>
    </source>
</evidence>
<reference evidence="7" key="1">
    <citation type="submission" date="2016-06" db="UniProtKB">
        <authorList>
            <consortium name="WormBaseParasite"/>
        </authorList>
    </citation>
    <scope>IDENTIFICATION</scope>
</reference>
<evidence type="ECO:0000313" key="6">
    <source>
        <dbReference type="Proteomes" id="UP000272942"/>
    </source>
</evidence>
<dbReference type="PANTHER" id="PTHR22997:SF3">
    <property type="entry name" value="PROTEIN KINTOUN"/>
    <property type="match status" value="1"/>
</dbReference>
<feature type="region of interest" description="Disordered" evidence="2">
    <location>
        <begin position="319"/>
        <end position="379"/>
    </location>
</feature>
<dbReference type="InterPro" id="IPR050734">
    <property type="entry name" value="PIH1/Kintoun_subfamily"/>
</dbReference>
<feature type="compositionally biased region" description="Basic residues" evidence="2">
    <location>
        <begin position="344"/>
        <end position="355"/>
    </location>
</feature>
<feature type="region of interest" description="Disordered" evidence="2">
    <location>
        <begin position="90"/>
        <end position="117"/>
    </location>
</feature>
<feature type="compositionally biased region" description="Polar residues" evidence="2">
    <location>
        <begin position="319"/>
        <end position="341"/>
    </location>
</feature>
<sequence>MMEWLNLFESSQAVLVDFIQIFIHTCAFYPQVYDVAFHPKAFELANTSAAMRRLLNVTAVEGLQRQFNLCLGKTVQQAFHLAQLIKSASEPLSRPLDPNSTEEPMPSTESTRNRTETVAREEAILRAVHTLKGTTYKGMARPAVIRRRRTDYEECQADLKRRMEEELQSCTDPIQRETIKKLSKVTGLDIAKTGPSKPAYTITYSSDFDMINCRDAPDVNPVRPPDRLRISVKLPGIVSSNAVDLELTATNLSLTSEKPVAYQLELKLPYEVDDSKGVAKFDKSTCTLVVTAPLMQKRDPSSTETNPPTVQPLITPISVETSSTGDDSHTSPGNSTTTCELQTRKKRRKRNRRRQSSASDTANEGDAAKPTIMGESADQKTEPVLVAPVVHHDQLESECSRLDEPSDTVPRSETIEESTETEHLVASTEPSFTIPITHVGLQQLTVCKDRLQWLVHILWMPVRRLP</sequence>
<feature type="domain" description="PIH1 N-terminal" evidence="3">
    <location>
        <begin position="31"/>
        <end position="73"/>
    </location>
</feature>
<reference evidence="5 6" key="2">
    <citation type="submission" date="2018-11" db="EMBL/GenBank/DDBJ databases">
        <authorList>
            <consortium name="Pathogen Informatics"/>
        </authorList>
    </citation>
    <scope>NUCLEOTIDE SEQUENCE [LARGE SCALE GENOMIC DNA]</scope>
    <source>
        <strain evidence="5 6">Egypt</strain>
    </source>
</reference>
<evidence type="ECO:0000259" key="3">
    <source>
        <dbReference type="Pfam" id="PF08190"/>
    </source>
</evidence>
<keyword evidence="6" id="KW-1185">Reference proteome</keyword>
<dbReference type="AlphaFoldDB" id="A0A183AXJ3"/>
<accession>A0A183AXJ3</accession>
<feature type="region of interest" description="Disordered" evidence="2">
    <location>
        <begin position="399"/>
        <end position="418"/>
    </location>
</feature>
<organism evidence="7">
    <name type="scientific">Echinostoma caproni</name>
    <dbReference type="NCBI Taxonomy" id="27848"/>
    <lineage>
        <taxon>Eukaryota</taxon>
        <taxon>Metazoa</taxon>
        <taxon>Spiralia</taxon>
        <taxon>Lophotrochozoa</taxon>
        <taxon>Platyhelminthes</taxon>
        <taxon>Trematoda</taxon>
        <taxon>Digenea</taxon>
        <taxon>Plagiorchiida</taxon>
        <taxon>Echinostomata</taxon>
        <taxon>Echinostomatoidea</taxon>
        <taxon>Echinostomatidae</taxon>
        <taxon>Echinostoma</taxon>
    </lineage>
</organism>
<dbReference type="WBParaSite" id="ECPE_0001171301-mRNA-1">
    <property type="protein sequence ID" value="ECPE_0001171301-mRNA-1"/>
    <property type="gene ID" value="ECPE_0001171301"/>
</dbReference>
<proteinExistence type="inferred from homology"/>
<dbReference type="Pfam" id="PF18201">
    <property type="entry name" value="PIH1_CS"/>
    <property type="match status" value="1"/>
</dbReference>
<dbReference type="OrthoDB" id="546764at2759"/>
<evidence type="ECO:0000256" key="1">
    <source>
        <dbReference type="ARBA" id="ARBA00008511"/>
    </source>
</evidence>